<dbReference type="InterPro" id="IPR019897">
    <property type="entry name" value="RidA_CS"/>
</dbReference>
<dbReference type="CDD" id="cd00448">
    <property type="entry name" value="YjgF_YER057c_UK114_family"/>
    <property type="match status" value="1"/>
</dbReference>
<name>A0ABZ3F6W0_9HELI</name>
<dbReference type="Proteomes" id="UP001434737">
    <property type="component" value="Chromosome"/>
</dbReference>
<keyword evidence="3" id="KW-1185">Reference proteome</keyword>
<dbReference type="InterPro" id="IPR006175">
    <property type="entry name" value="YjgF/YER057c/UK114"/>
</dbReference>
<reference evidence="2 3" key="1">
    <citation type="submission" date="2024-02" db="EMBL/GenBank/DDBJ databases">
        <title>Genome and pathogenicity analysis of Helicobacter mastomyrinus isolated from mice.</title>
        <authorList>
            <person name="Zhu L."/>
        </authorList>
    </citation>
    <scope>NUCLEOTIDE SEQUENCE [LARGE SCALE GENOMIC DNA]</scope>
    <source>
        <strain evidence="2 3">Hm-17</strain>
    </source>
</reference>
<dbReference type="InterPro" id="IPR035959">
    <property type="entry name" value="RutC-like_sf"/>
</dbReference>
<dbReference type="NCBIfam" id="TIGR00004">
    <property type="entry name" value="Rid family detoxifying hydrolase"/>
    <property type="match status" value="1"/>
</dbReference>
<comment type="similarity">
    <text evidence="1">Belongs to the RutC family.</text>
</comment>
<evidence type="ECO:0000313" key="2">
    <source>
        <dbReference type="EMBL" id="XAM18267.1"/>
    </source>
</evidence>
<dbReference type="PANTHER" id="PTHR11803">
    <property type="entry name" value="2-IMINOBUTANOATE/2-IMINOPROPANOATE DEAMINASE RIDA"/>
    <property type="match status" value="1"/>
</dbReference>
<dbReference type="PROSITE" id="PS01094">
    <property type="entry name" value="UPF0076"/>
    <property type="match status" value="1"/>
</dbReference>
<dbReference type="InterPro" id="IPR006056">
    <property type="entry name" value="RidA"/>
</dbReference>
<dbReference type="SUPFAM" id="SSF55298">
    <property type="entry name" value="YjgF-like"/>
    <property type="match status" value="1"/>
</dbReference>
<dbReference type="EMBL" id="CP145316">
    <property type="protein sequence ID" value="XAM18267.1"/>
    <property type="molecule type" value="Genomic_DNA"/>
</dbReference>
<evidence type="ECO:0000313" key="3">
    <source>
        <dbReference type="Proteomes" id="UP001434737"/>
    </source>
</evidence>
<dbReference type="Gene3D" id="3.30.1330.40">
    <property type="entry name" value="RutC-like"/>
    <property type="match status" value="1"/>
</dbReference>
<protein>
    <submittedName>
        <fullName evidence="2">RidA family protein</fullName>
    </submittedName>
</protein>
<dbReference type="RefSeq" id="WP_295702131.1">
    <property type="nucleotide sequence ID" value="NZ_CP145316.1"/>
</dbReference>
<gene>
    <name evidence="2" type="ORF">V3I05_00795</name>
</gene>
<dbReference type="Pfam" id="PF01042">
    <property type="entry name" value="Ribonuc_L-PSP"/>
    <property type="match status" value="1"/>
</dbReference>
<dbReference type="PANTHER" id="PTHR11803:SF58">
    <property type="entry name" value="PROTEIN HMF1-RELATED"/>
    <property type="match status" value="1"/>
</dbReference>
<accession>A0ABZ3F6W0</accession>
<sequence>MQNITPISTANAPQAIGPYSQAYICNGMIYTSGQIALTPQGTFIEGNITAQSIQVLENLKAILESAGSSLQKVIKTTVFLSNMEDFNTLNTIYAQYFGSHKPARSTIAVKTLPKNALVEIECIATL</sequence>
<proteinExistence type="inferred from homology"/>
<organism evidence="2 3">
    <name type="scientific">Helicobacter mastomyrinus</name>
    <dbReference type="NCBI Taxonomy" id="287948"/>
    <lineage>
        <taxon>Bacteria</taxon>
        <taxon>Pseudomonadati</taxon>
        <taxon>Campylobacterota</taxon>
        <taxon>Epsilonproteobacteria</taxon>
        <taxon>Campylobacterales</taxon>
        <taxon>Helicobacteraceae</taxon>
        <taxon>Helicobacter</taxon>
    </lineage>
</organism>
<evidence type="ECO:0000256" key="1">
    <source>
        <dbReference type="ARBA" id="ARBA00010552"/>
    </source>
</evidence>